<comment type="caution">
    <text evidence="1">The sequence shown here is derived from an EMBL/GenBank/DDBJ whole genome shotgun (WGS) entry which is preliminary data.</text>
</comment>
<dbReference type="EMBL" id="CASHSV030000002">
    <property type="protein sequence ID" value="CAJ2633999.1"/>
    <property type="molecule type" value="Genomic_DNA"/>
</dbReference>
<name>A0ACB0IPZ6_TRIPR</name>
<evidence type="ECO:0000313" key="2">
    <source>
        <dbReference type="Proteomes" id="UP001177021"/>
    </source>
</evidence>
<keyword evidence="2" id="KW-1185">Reference proteome</keyword>
<evidence type="ECO:0000313" key="1">
    <source>
        <dbReference type="EMBL" id="CAJ2633999.1"/>
    </source>
</evidence>
<organism evidence="1 2">
    <name type="scientific">Trifolium pratense</name>
    <name type="common">Red clover</name>
    <dbReference type="NCBI Taxonomy" id="57577"/>
    <lineage>
        <taxon>Eukaryota</taxon>
        <taxon>Viridiplantae</taxon>
        <taxon>Streptophyta</taxon>
        <taxon>Embryophyta</taxon>
        <taxon>Tracheophyta</taxon>
        <taxon>Spermatophyta</taxon>
        <taxon>Magnoliopsida</taxon>
        <taxon>eudicotyledons</taxon>
        <taxon>Gunneridae</taxon>
        <taxon>Pentapetalae</taxon>
        <taxon>rosids</taxon>
        <taxon>fabids</taxon>
        <taxon>Fabales</taxon>
        <taxon>Fabaceae</taxon>
        <taxon>Papilionoideae</taxon>
        <taxon>50 kb inversion clade</taxon>
        <taxon>NPAAA clade</taxon>
        <taxon>Hologalegina</taxon>
        <taxon>IRL clade</taxon>
        <taxon>Trifolieae</taxon>
        <taxon>Trifolium</taxon>
    </lineage>
</organism>
<accession>A0ACB0IPZ6</accession>
<proteinExistence type="predicted"/>
<dbReference type="Proteomes" id="UP001177021">
    <property type="component" value="Unassembled WGS sequence"/>
</dbReference>
<gene>
    <name evidence="1" type="ORF">MILVUS5_LOCUS5002</name>
</gene>
<sequence length="43" mass="5131">MVEKLLLYFQSESLANQIKDYLNTTYMVHELQYHVHKLIMTGS</sequence>
<reference evidence="1" key="1">
    <citation type="submission" date="2023-10" db="EMBL/GenBank/DDBJ databases">
        <authorList>
            <person name="Rodriguez Cubillos JULIANA M."/>
            <person name="De Vega J."/>
        </authorList>
    </citation>
    <scope>NUCLEOTIDE SEQUENCE</scope>
</reference>
<protein>
    <submittedName>
        <fullName evidence="1">Uncharacterized protein</fullName>
    </submittedName>
</protein>